<keyword evidence="2" id="KW-0808">Transferase</keyword>
<dbReference type="Pfam" id="PF00583">
    <property type="entry name" value="Acetyltransf_1"/>
    <property type="match status" value="1"/>
</dbReference>
<sequence>MEDQFLNLTEENLDREHLCCIIRSKKPHPGVETKRVWLRERLREGHVFRKLDAKGVVFIEYAPLETAWVPVDGDNYLYIYCLWVTGEFKGKGYGRQLMEYCLADARAKGKSGVCMLGAEKQKAWLSDQAFAEKYGFETVDTTSDGYRLLVISFDGTKPCFAENAKRQAIEHQELTIYYSSQCPYIHQSVELVRKTCEELETPYTLVSVDTLKKAKSLPCVFNNWAVFYRGKFVTVNLLDAAALKRLLKK</sequence>
<dbReference type="SUPFAM" id="SSF55729">
    <property type="entry name" value="Acyl-CoA N-acyltransferases (Nat)"/>
    <property type="match status" value="1"/>
</dbReference>
<accession>A0A1Y4N3C4</accession>
<gene>
    <name evidence="2" type="ORF">B5F11_00955</name>
</gene>
<evidence type="ECO:0000313" key="2">
    <source>
        <dbReference type="EMBL" id="OUP71477.1"/>
    </source>
</evidence>
<proteinExistence type="predicted"/>
<dbReference type="PROSITE" id="PS51186">
    <property type="entry name" value="GNAT"/>
    <property type="match status" value="1"/>
</dbReference>
<dbReference type="CDD" id="cd04301">
    <property type="entry name" value="NAT_SF"/>
    <property type="match status" value="1"/>
</dbReference>
<organism evidence="2 3">
    <name type="scientific">Anaerotruncus colihominis</name>
    <dbReference type="NCBI Taxonomy" id="169435"/>
    <lineage>
        <taxon>Bacteria</taxon>
        <taxon>Bacillati</taxon>
        <taxon>Bacillota</taxon>
        <taxon>Clostridia</taxon>
        <taxon>Eubacteriales</taxon>
        <taxon>Oscillospiraceae</taxon>
        <taxon>Anaerotruncus</taxon>
    </lineage>
</organism>
<dbReference type="Pfam" id="PF14268">
    <property type="entry name" value="YoaP"/>
    <property type="match status" value="1"/>
</dbReference>
<dbReference type="RefSeq" id="WP_087299050.1">
    <property type="nucleotide sequence ID" value="NZ_NFKP01000001.1"/>
</dbReference>
<dbReference type="AlphaFoldDB" id="A0A1Y4N3C4"/>
<dbReference type="EMBL" id="NFKP01000001">
    <property type="protein sequence ID" value="OUP71477.1"/>
    <property type="molecule type" value="Genomic_DNA"/>
</dbReference>
<reference evidence="3" key="1">
    <citation type="submission" date="2017-04" db="EMBL/GenBank/DDBJ databases">
        <title>Function of individual gut microbiota members based on whole genome sequencing of pure cultures obtained from chicken caecum.</title>
        <authorList>
            <person name="Medvecky M."/>
            <person name="Cejkova D."/>
            <person name="Polansky O."/>
            <person name="Karasova D."/>
            <person name="Kubasova T."/>
            <person name="Cizek A."/>
            <person name="Rychlik I."/>
        </authorList>
    </citation>
    <scope>NUCLEOTIDE SEQUENCE [LARGE SCALE GENOMIC DNA]</scope>
    <source>
        <strain evidence="3">An175</strain>
    </source>
</reference>
<dbReference type="InterPro" id="IPR016181">
    <property type="entry name" value="Acyl_CoA_acyltransferase"/>
</dbReference>
<dbReference type="InterPro" id="IPR000182">
    <property type="entry name" value="GNAT_dom"/>
</dbReference>
<dbReference type="Proteomes" id="UP000196386">
    <property type="component" value="Unassembled WGS sequence"/>
</dbReference>
<name>A0A1Y4N3C4_9FIRM</name>
<evidence type="ECO:0000313" key="3">
    <source>
        <dbReference type="Proteomes" id="UP000196386"/>
    </source>
</evidence>
<feature type="domain" description="N-acetyltransferase" evidence="1">
    <location>
        <begin position="3"/>
        <end position="154"/>
    </location>
</feature>
<protein>
    <submittedName>
        <fullName evidence="2">GNAT family N-acetyltransferase</fullName>
    </submittedName>
</protein>
<dbReference type="InterPro" id="IPR025685">
    <property type="entry name" value="YoaP-like_dom"/>
</dbReference>
<evidence type="ECO:0000259" key="1">
    <source>
        <dbReference type="PROSITE" id="PS51186"/>
    </source>
</evidence>
<dbReference type="Gene3D" id="3.40.630.30">
    <property type="match status" value="1"/>
</dbReference>
<dbReference type="GO" id="GO:0016747">
    <property type="term" value="F:acyltransferase activity, transferring groups other than amino-acyl groups"/>
    <property type="evidence" value="ECO:0007669"/>
    <property type="project" value="InterPro"/>
</dbReference>
<comment type="caution">
    <text evidence="2">The sequence shown here is derived from an EMBL/GenBank/DDBJ whole genome shotgun (WGS) entry which is preliminary data.</text>
</comment>